<dbReference type="Proteomes" id="UP000215483">
    <property type="component" value="Unassembled WGS sequence"/>
</dbReference>
<name>A0A233RRV6_STRDA</name>
<dbReference type="InterPro" id="IPR052718">
    <property type="entry name" value="NmrA-type_oxidoreductase"/>
</dbReference>
<evidence type="ECO:0000313" key="2">
    <source>
        <dbReference type="EMBL" id="OXY86125.1"/>
    </source>
</evidence>
<gene>
    <name evidence="2" type="ORF">BEK98_44885</name>
</gene>
<evidence type="ECO:0000313" key="3">
    <source>
        <dbReference type="Proteomes" id="UP000215483"/>
    </source>
</evidence>
<dbReference type="InterPro" id="IPR016040">
    <property type="entry name" value="NAD(P)-bd_dom"/>
</dbReference>
<keyword evidence="3" id="KW-1185">Reference proteome</keyword>
<protein>
    <submittedName>
        <fullName evidence="2">NAD(P)-dependent oxidoreductase</fullName>
    </submittedName>
</protein>
<evidence type="ECO:0000259" key="1">
    <source>
        <dbReference type="Pfam" id="PF13460"/>
    </source>
</evidence>
<accession>A0A233RRV6</accession>
<feature type="domain" description="NAD(P)-binding" evidence="1">
    <location>
        <begin position="7"/>
        <end position="187"/>
    </location>
</feature>
<dbReference type="OrthoDB" id="5510591at2"/>
<dbReference type="RefSeq" id="WP_094222762.1">
    <property type="nucleotide sequence ID" value="NZ_MCGQ01000101.1"/>
</dbReference>
<sequence>MITVTAATGRLGRLVVAELLQRGVPADQITAAVRSPQKAADLAELGVQVRHADYTEPHTLAPAFAEADQLLLIPSAEYGRRFPQMKNAVDAARAAHVPLIAYTGFVNTPTSTLRLADEHKQAEAYIRQSGIPFVFLRNGGYTELYAGELGDLAPALDSGVMYGCGADGKVSGATRADLAAAAAAALTGQGHAGRAYGSGSDGRVYELGGAPFTLSDVAAEISRQSGKPLVYQDLPVDQYARALAAQGVPQAFADLLADTSLAVAHGDWFTSSTDLEQLIGRPATALADVVAAQLRAL</sequence>
<dbReference type="PANTHER" id="PTHR47129">
    <property type="entry name" value="QUINONE OXIDOREDUCTASE 2"/>
    <property type="match status" value="1"/>
</dbReference>
<dbReference type="Pfam" id="PF13460">
    <property type="entry name" value="NAD_binding_10"/>
    <property type="match status" value="1"/>
</dbReference>
<dbReference type="Gene3D" id="3.90.25.10">
    <property type="entry name" value="UDP-galactose 4-epimerase, domain 1"/>
    <property type="match status" value="1"/>
</dbReference>
<dbReference type="AlphaFoldDB" id="A0A233RRV6"/>
<dbReference type="Gene3D" id="3.40.50.720">
    <property type="entry name" value="NAD(P)-binding Rossmann-like Domain"/>
    <property type="match status" value="1"/>
</dbReference>
<dbReference type="InterPro" id="IPR036291">
    <property type="entry name" value="NAD(P)-bd_dom_sf"/>
</dbReference>
<dbReference type="EMBL" id="MCGQ01000101">
    <property type="protein sequence ID" value="OXY86125.1"/>
    <property type="molecule type" value="Genomic_DNA"/>
</dbReference>
<dbReference type="SUPFAM" id="SSF51735">
    <property type="entry name" value="NAD(P)-binding Rossmann-fold domains"/>
    <property type="match status" value="1"/>
</dbReference>
<proteinExistence type="predicted"/>
<comment type="caution">
    <text evidence="2">The sequence shown here is derived from an EMBL/GenBank/DDBJ whole genome shotgun (WGS) entry which is preliminary data.</text>
</comment>
<dbReference type="PANTHER" id="PTHR47129:SF1">
    <property type="entry name" value="NMRA-LIKE DOMAIN-CONTAINING PROTEIN"/>
    <property type="match status" value="1"/>
</dbReference>
<reference evidence="2 3" key="1">
    <citation type="submission" date="2016-07" db="EMBL/GenBank/DDBJ databases">
        <title>Draft genome of Streptomyces diastatochromogenes.</title>
        <authorList>
            <person name="Podduturi R."/>
            <person name="Lukassen M.B."/>
            <person name="Clausen N."/>
            <person name="Nielsen J.L."/>
            <person name="Jorgensen N.O."/>
        </authorList>
    </citation>
    <scope>NUCLEOTIDE SEQUENCE [LARGE SCALE GENOMIC DNA]</scope>
    <source>
        <strain evidence="2 3">DSM 40608</strain>
    </source>
</reference>
<organism evidence="2 3">
    <name type="scientific">Streptomyces diastatochromogenes</name>
    <dbReference type="NCBI Taxonomy" id="42236"/>
    <lineage>
        <taxon>Bacteria</taxon>
        <taxon>Bacillati</taxon>
        <taxon>Actinomycetota</taxon>
        <taxon>Actinomycetes</taxon>
        <taxon>Kitasatosporales</taxon>
        <taxon>Streptomycetaceae</taxon>
        <taxon>Streptomyces</taxon>
    </lineage>
</organism>